<gene>
    <name evidence="1" type="ORF">STRIC_0342</name>
</gene>
<sequence>MLQLEGQKGQALIRASSAKFGQSVYEMAITEKAIDKEILTDFPYPYIWYDRTKDVSQATLPSSRYYRAFDGPLSFSKESYEFREGEEIRLPQLLSPRDAHQKPFKKAFPVTWFLKESIFSGKQTVTGQADVFGQKLTLEADLRSSHNKIFLHQDLSLVAQQSCLFREAQSICYRYQYDTIQAIGAITLLANDDLQELDLSLKVYSSLSAKPVLLAFQTNLKAGQRYQLLFEDCLDALILELTLVQPENAGIKLDDIQIGLWNLTT</sequence>
<dbReference type="AlphaFoldDB" id="G5K165"/>
<protein>
    <submittedName>
        <fullName evidence="1">Uncharacterized protein</fullName>
    </submittedName>
</protein>
<proteinExistence type="predicted"/>
<name>G5K165_9STRE</name>
<dbReference type="eggNOG" id="COG3250">
    <property type="taxonomic scope" value="Bacteria"/>
</dbReference>
<dbReference type="Proteomes" id="UP000003330">
    <property type="component" value="Unassembled WGS sequence"/>
</dbReference>
<organism evidence="1 2">
    <name type="scientific">Streptococcus ictaluri 707-05</name>
    <dbReference type="NCBI Taxonomy" id="764299"/>
    <lineage>
        <taxon>Bacteria</taxon>
        <taxon>Bacillati</taxon>
        <taxon>Bacillota</taxon>
        <taxon>Bacilli</taxon>
        <taxon>Lactobacillales</taxon>
        <taxon>Streptococcaceae</taxon>
        <taxon>Streptococcus</taxon>
    </lineage>
</organism>
<keyword evidence="2" id="KW-1185">Reference proteome</keyword>
<accession>G5K165</accession>
<evidence type="ECO:0000313" key="1">
    <source>
        <dbReference type="EMBL" id="EHI70445.1"/>
    </source>
</evidence>
<comment type="caution">
    <text evidence="1">The sequence shown here is derived from an EMBL/GenBank/DDBJ whole genome shotgun (WGS) entry which is preliminary data.</text>
</comment>
<dbReference type="EMBL" id="AEUX02000004">
    <property type="protein sequence ID" value="EHI70445.1"/>
    <property type="molecule type" value="Genomic_DNA"/>
</dbReference>
<evidence type="ECO:0000313" key="2">
    <source>
        <dbReference type="Proteomes" id="UP000003330"/>
    </source>
</evidence>
<reference evidence="1 2" key="1">
    <citation type="journal article" date="2014" name="Int. J. Syst. Evol. Microbiol.">
        <title>Phylogenomics and the dynamic genome evolution of the genus Streptococcus.</title>
        <authorList>
            <consortium name="The Broad Institute Genome Sequencing Platform"/>
            <person name="Richards V.P."/>
            <person name="Palmer S.R."/>
            <person name="Pavinski Bitar P.D."/>
            <person name="Qin X."/>
            <person name="Weinstock G.M."/>
            <person name="Highlander S.K."/>
            <person name="Town C.D."/>
            <person name="Burne R.A."/>
            <person name="Stanhope M.J."/>
        </authorList>
    </citation>
    <scope>NUCLEOTIDE SEQUENCE [LARGE SCALE GENOMIC DNA]</scope>
    <source>
        <strain evidence="1 2">707-05</strain>
    </source>
</reference>
<dbReference type="STRING" id="764299.STRIC_0342"/>